<reference evidence="2 3" key="1">
    <citation type="submission" date="2019-08" db="EMBL/GenBank/DDBJ databases">
        <title>Prevalence, distribution, and phylogeny of type two toxin-antitoxin genes possessed by Cronobacter species where C. sakazakii homologs follow sequence type lineages.</title>
        <authorList>
            <person name="Finkelstein S."/>
            <person name="Negrete F."/>
            <person name="Jang H."/>
            <person name="Gopinath G.R."/>
            <person name="Tall B.D."/>
        </authorList>
    </citation>
    <scope>NUCLEOTIDE SEQUENCE [LARGE SCALE GENOMIC DNA]</scope>
    <source>
        <strain evidence="2 3">MOD1_GK1257</strain>
    </source>
</reference>
<accession>A0ABQ6TWD1</accession>
<proteinExistence type="predicted"/>
<evidence type="ECO:0000256" key="1">
    <source>
        <dbReference type="SAM" id="Phobius"/>
    </source>
</evidence>
<keyword evidence="1" id="KW-0812">Transmembrane</keyword>
<protein>
    <submittedName>
        <fullName evidence="2">1,4-dihydroxy-2-naphthoate polyprenyltransferase</fullName>
    </submittedName>
</protein>
<dbReference type="EMBL" id="WAGD01000054">
    <property type="protein sequence ID" value="KAB0874995.1"/>
    <property type="molecule type" value="Genomic_DNA"/>
</dbReference>
<organism evidence="2 3">
    <name type="scientific">Cronobacter muytjensii</name>
    <dbReference type="NCBI Taxonomy" id="413501"/>
    <lineage>
        <taxon>Bacteria</taxon>
        <taxon>Pseudomonadati</taxon>
        <taxon>Pseudomonadota</taxon>
        <taxon>Gammaproteobacteria</taxon>
        <taxon>Enterobacterales</taxon>
        <taxon>Enterobacteriaceae</taxon>
        <taxon>Cronobacter</taxon>
    </lineage>
</organism>
<evidence type="ECO:0000313" key="3">
    <source>
        <dbReference type="Proteomes" id="UP000469927"/>
    </source>
</evidence>
<keyword evidence="1" id="KW-0472">Membrane</keyword>
<dbReference type="Proteomes" id="UP000469927">
    <property type="component" value="Unassembled WGS sequence"/>
</dbReference>
<evidence type="ECO:0000313" key="2">
    <source>
        <dbReference type="EMBL" id="KAB0874995.1"/>
    </source>
</evidence>
<keyword evidence="3" id="KW-1185">Reference proteome</keyword>
<feature type="non-terminal residue" evidence="2">
    <location>
        <position position="1"/>
    </location>
</feature>
<feature type="transmembrane region" description="Helical" evidence="1">
    <location>
        <begin position="65"/>
        <end position="83"/>
    </location>
</feature>
<comment type="caution">
    <text evidence="2">The sequence shown here is derived from an EMBL/GenBank/DDBJ whole genome shotgun (WGS) entry which is preliminary data.</text>
</comment>
<keyword evidence="1" id="KW-1133">Transmembrane helix</keyword>
<sequence>ARRYHVGLLAGALGCLAAFNLLWLQSPWGWAFLLATPLLARQARVVLRDTDPAAMRPMLERTVKAALLVNLLFIVGLVLSQRLG</sequence>
<gene>
    <name evidence="2" type="ORF">FZI19_16495</name>
</gene>
<name>A0ABQ6TWD1_9ENTR</name>